<evidence type="ECO:0000256" key="4">
    <source>
        <dbReference type="ARBA" id="ARBA00022535"/>
    </source>
</evidence>
<dbReference type="InterPro" id="IPR035014">
    <property type="entry name" value="STKc_cGK"/>
</dbReference>
<feature type="compositionally biased region" description="Basic and acidic residues" evidence="13">
    <location>
        <begin position="890"/>
        <end position="899"/>
    </location>
</feature>
<evidence type="ECO:0000256" key="13">
    <source>
        <dbReference type="SAM" id="MobiDB-lite"/>
    </source>
</evidence>
<dbReference type="AlphaFoldDB" id="A0A6J2TYB1"/>
<accession>A0A6J2TYB1</accession>
<evidence type="ECO:0000259" key="15">
    <source>
        <dbReference type="PROSITE" id="PS50042"/>
    </source>
</evidence>
<dbReference type="PROSITE" id="PS50011">
    <property type="entry name" value="PROTEIN_KINASE_DOM"/>
    <property type="match status" value="1"/>
</dbReference>
<dbReference type="Pfam" id="PF00069">
    <property type="entry name" value="Pkinase"/>
    <property type="match status" value="1"/>
</dbReference>
<dbReference type="InterPro" id="IPR000595">
    <property type="entry name" value="cNMP-bd_dom"/>
</dbReference>
<feature type="binding site" evidence="12">
    <location>
        <position position="632"/>
    </location>
    <ligand>
        <name>ATP</name>
        <dbReference type="ChEBI" id="CHEBI:30616"/>
    </ligand>
</feature>
<evidence type="ECO:0000256" key="3">
    <source>
        <dbReference type="ARBA" id="ARBA00022527"/>
    </source>
</evidence>
<evidence type="ECO:0000256" key="8">
    <source>
        <dbReference type="ARBA" id="ARBA00022840"/>
    </source>
</evidence>
<name>A0A6J2TYB1_DROLE</name>
<dbReference type="FunFam" id="1.10.510.10:FF:000210">
    <property type="entry name" value="Non-specific serine/threonine protein kinase"/>
    <property type="match status" value="1"/>
</dbReference>
<evidence type="ECO:0000256" key="5">
    <source>
        <dbReference type="ARBA" id="ARBA00022679"/>
    </source>
</evidence>
<dbReference type="OrthoDB" id="63267at2759"/>
<dbReference type="PANTHER" id="PTHR24353">
    <property type="entry name" value="CYCLIC NUCLEOTIDE-DEPENDENT PROTEIN KINASE"/>
    <property type="match status" value="1"/>
</dbReference>
<dbReference type="GeneID" id="115628056"/>
<keyword evidence="8 12" id="KW-0067">ATP-binding</keyword>
<gene>
    <name evidence="18" type="primary">LOC115628056</name>
</gene>
<dbReference type="InterPro" id="IPR018488">
    <property type="entry name" value="cNMP-bd_CS"/>
</dbReference>
<protein>
    <recommendedName>
        <fullName evidence="2">cGMP-dependent protein kinase</fullName>
        <ecNumber evidence="2">2.7.11.12</ecNumber>
    </recommendedName>
</protein>
<evidence type="ECO:0000256" key="12">
    <source>
        <dbReference type="PROSITE-ProRule" id="PRU10141"/>
    </source>
</evidence>
<dbReference type="GO" id="GO:0005737">
    <property type="term" value="C:cytoplasm"/>
    <property type="evidence" value="ECO:0007669"/>
    <property type="project" value="UniProtKB-ARBA"/>
</dbReference>
<organism evidence="17 18">
    <name type="scientific">Drosophila lebanonensis</name>
    <name type="common">Fruit fly</name>
    <name type="synonym">Scaptodrosophila lebanonensis</name>
    <dbReference type="NCBI Taxonomy" id="7225"/>
    <lineage>
        <taxon>Eukaryota</taxon>
        <taxon>Metazoa</taxon>
        <taxon>Ecdysozoa</taxon>
        <taxon>Arthropoda</taxon>
        <taxon>Hexapoda</taxon>
        <taxon>Insecta</taxon>
        <taxon>Pterygota</taxon>
        <taxon>Neoptera</taxon>
        <taxon>Endopterygota</taxon>
        <taxon>Diptera</taxon>
        <taxon>Brachycera</taxon>
        <taxon>Muscomorpha</taxon>
        <taxon>Ephydroidea</taxon>
        <taxon>Drosophilidae</taxon>
        <taxon>Scaptodrosophila</taxon>
    </lineage>
</organism>
<keyword evidence="17" id="KW-1185">Reference proteome</keyword>
<dbReference type="SUPFAM" id="SSF51206">
    <property type="entry name" value="cAMP-binding domain-like"/>
    <property type="match status" value="2"/>
</dbReference>
<evidence type="ECO:0000313" key="18">
    <source>
        <dbReference type="RefSeq" id="XP_030379877.1"/>
    </source>
</evidence>
<dbReference type="Gene3D" id="2.60.120.10">
    <property type="entry name" value="Jelly Rolls"/>
    <property type="match status" value="2"/>
</dbReference>
<proteinExistence type="inferred from homology"/>
<dbReference type="CDD" id="cd05572">
    <property type="entry name" value="STKc_cGK"/>
    <property type="match status" value="1"/>
</dbReference>
<evidence type="ECO:0000259" key="16">
    <source>
        <dbReference type="PROSITE" id="PS51285"/>
    </source>
</evidence>
<dbReference type="InterPro" id="IPR008271">
    <property type="entry name" value="Ser/Thr_kinase_AS"/>
</dbReference>
<dbReference type="SMART" id="SM00100">
    <property type="entry name" value="cNMP"/>
    <property type="match status" value="2"/>
</dbReference>
<dbReference type="GO" id="GO:0030553">
    <property type="term" value="F:cGMP binding"/>
    <property type="evidence" value="ECO:0007669"/>
    <property type="project" value="UniProtKB-KW"/>
</dbReference>
<dbReference type="PROSITE" id="PS51285">
    <property type="entry name" value="AGC_KINASE_CTER"/>
    <property type="match status" value="1"/>
</dbReference>
<dbReference type="PANTHER" id="PTHR24353:SF147">
    <property type="entry name" value="CGMP-DEPENDENT SERINE_THREONIN PROTEIN KINASE-RELATED"/>
    <property type="match status" value="1"/>
</dbReference>
<dbReference type="Proteomes" id="UP000504634">
    <property type="component" value="Unplaced"/>
</dbReference>
<dbReference type="Gene3D" id="3.30.200.20">
    <property type="entry name" value="Phosphorylase Kinase, domain 1"/>
    <property type="match status" value="1"/>
</dbReference>
<dbReference type="Pfam" id="PF00027">
    <property type="entry name" value="cNMP_binding"/>
    <property type="match status" value="2"/>
</dbReference>
<dbReference type="InterPro" id="IPR018490">
    <property type="entry name" value="cNMP-bd_dom_sf"/>
</dbReference>
<evidence type="ECO:0000256" key="1">
    <source>
        <dbReference type="ARBA" id="ARBA00006352"/>
    </source>
</evidence>
<dbReference type="InterPro" id="IPR000719">
    <property type="entry name" value="Prot_kinase_dom"/>
</dbReference>
<feature type="domain" description="Cyclic nucleotide-binding" evidence="15">
    <location>
        <begin position="339"/>
        <end position="454"/>
    </location>
</feature>
<keyword evidence="4" id="KW-0140">cGMP</keyword>
<dbReference type="Gene3D" id="1.10.510.10">
    <property type="entry name" value="Transferase(Phosphotransferase) domain 1"/>
    <property type="match status" value="1"/>
</dbReference>
<feature type="region of interest" description="Disordered" evidence="13">
    <location>
        <begin position="890"/>
        <end position="912"/>
    </location>
</feature>
<keyword evidence="9" id="KW-0142">cGMP-binding</keyword>
<evidence type="ECO:0000259" key="14">
    <source>
        <dbReference type="PROSITE" id="PS50011"/>
    </source>
</evidence>
<feature type="domain" description="Cyclic nucleotide-binding" evidence="15">
    <location>
        <begin position="457"/>
        <end position="579"/>
    </location>
</feature>
<dbReference type="GO" id="GO:0005524">
    <property type="term" value="F:ATP binding"/>
    <property type="evidence" value="ECO:0007669"/>
    <property type="project" value="UniProtKB-UniRule"/>
</dbReference>
<dbReference type="SMART" id="SM00133">
    <property type="entry name" value="S_TK_X"/>
    <property type="match status" value="1"/>
</dbReference>
<dbReference type="InterPro" id="IPR017441">
    <property type="entry name" value="Protein_kinase_ATP_BS"/>
</dbReference>
<comment type="similarity">
    <text evidence="1">Belongs to the protein kinase superfamily. AGC Ser/Thr protein kinase family. cGMP subfamily.</text>
</comment>
<keyword evidence="3" id="KW-0723">Serine/threonine-protein kinase</keyword>
<dbReference type="RefSeq" id="XP_030379877.1">
    <property type="nucleotide sequence ID" value="XM_030524017.1"/>
</dbReference>
<evidence type="ECO:0000256" key="9">
    <source>
        <dbReference type="ARBA" id="ARBA00022992"/>
    </source>
</evidence>
<keyword evidence="7" id="KW-0418">Kinase</keyword>
<dbReference type="PROSITE" id="PS00888">
    <property type="entry name" value="CNMP_BINDING_1"/>
    <property type="match status" value="1"/>
</dbReference>
<evidence type="ECO:0000256" key="10">
    <source>
        <dbReference type="ARBA" id="ARBA00047298"/>
    </source>
</evidence>
<dbReference type="SMART" id="SM00220">
    <property type="entry name" value="S_TKc"/>
    <property type="match status" value="1"/>
</dbReference>
<feature type="compositionally biased region" description="Polar residues" evidence="13">
    <location>
        <begin position="85"/>
        <end position="112"/>
    </location>
</feature>
<keyword evidence="6 12" id="KW-0547">Nucleotide-binding</keyword>
<dbReference type="InterPro" id="IPR000961">
    <property type="entry name" value="AGC-kinase_C"/>
</dbReference>
<sequence>MSQPSESSDSKSAQMDSSNEFTLFHHRRSISEAQPCVVSQNIAEKTRTQRRSLTSFSHPDLNYVFTSSDINLWSSKSRQRVSVRPTKSAQTPSTQNINESPTSEVSESPNTGDDSEIFDKACCDFLNKFQLFEDSNPISEAPVLDWCNNFDRAQQFFEESGILGPTMSSNSLDLIRRTSKIRQDPNVKSQIRKTSLTMRSRMPSEKSPLTISMSENPEIKRLEEENAYLRQILSNTVLKFRVKHQELLRCKRALKEAYENMKIETDDIKSKYQKDELREYSPRYYELDMILAPFMKRQGVSGESCEVRMQKSTKVSIPKYNKDFRSKQLIKDAITENDFLKHIDGPLIRELADSMYSVNVVKDEFVIQEGEHGAHLYVSAAGYFDVIKNGKVLNRIKPGEAFGELAILYNCTRTASVRAISNATVWVLDRRIYQQIMMRTGLERIENSVNFLKSVPLLSNLTEDILVKIADALEVEFFAAGTYIIRQGANGDTFFLISQGSVKVTQKSLPAAGEVELRTLCRGDYFGEQALINDDKRTANIIALEPGVECLTLDRESFMQLIGDLCELKEKTYNTDVQMANAQNPLNIFGENICPAFPDMQLKDLEFVTTLGMGGFGRVELVKHNDDVYALKCLKKKHIIDSNQQDHVMNERNILLYSDCPFICRLYRTFRDSKYVYLLLEACMGGEIWTLMRRAGAFPEGAAQFIVACALQAFGYLHARGIVYRDLKPENLMIDHKGYVKLVDFGFAKYIGSGSKTWTFCGTPEYVSPEVILNKGHDHAVDYWALGILIYETLEARPPFSANDPLKTYKLILKGIDMVSFPIHMSRSAVQLVKKLCRRNPVERIGYQKGGLQDVKKHKWFLGFDWDGLENQTLKSPFVPKISSPTDTKYFDEFPKETNEAPEESSGWDADF</sequence>
<comment type="catalytic activity">
    <reaction evidence="11">
        <text>L-seryl-[protein] + ATP = O-phospho-L-seryl-[protein] + ADP + H(+)</text>
        <dbReference type="Rhea" id="RHEA:17989"/>
        <dbReference type="Rhea" id="RHEA-COMP:9863"/>
        <dbReference type="Rhea" id="RHEA-COMP:11604"/>
        <dbReference type="ChEBI" id="CHEBI:15378"/>
        <dbReference type="ChEBI" id="CHEBI:29999"/>
        <dbReference type="ChEBI" id="CHEBI:30616"/>
        <dbReference type="ChEBI" id="CHEBI:83421"/>
        <dbReference type="ChEBI" id="CHEBI:456216"/>
        <dbReference type="EC" id="2.7.11.12"/>
    </reaction>
</comment>
<dbReference type="PROSITE" id="PS00108">
    <property type="entry name" value="PROTEIN_KINASE_ST"/>
    <property type="match status" value="1"/>
</dbReference>
<reference evidence="18" key="1">
    <citation type="submission" date="2025-08" db="UniProtKB">
        <authorList>
            <consortium name="RefSeq"/>
        </authorList>
    </citation>
    <scope>IDENTIFICATION</scope>
    <source>
        <strain evidence="18">11010-0011.00</strain>
        <tissue evidence="18">Whole body</tissue>
    </source>
</reference>
<dbReference type="SUPFAM" id="SSF56112">
    <property type="entry name" value="Protein kinase-like (PK-like)"/>
    <property type="match status" value="1"/>
</dbReference>
<dbReference type="InterPro" id="IPR014710">
    <property type="entry name" value="RmlC-like_jellyroll"/>
</dbReference>
<keyword evidence="5" id="KW-0808">Transferase</keyword>
<dbReference type="InterPro" id="IPR002374">
    <property type="entry name" value="cGMP_dep_kinase"/>
</dbReference>
<evidence type="ECO:0000256" key="7">
    <source>
        <dbReference type="ARBA" id="ARBA00022777"/>
    </source>
</evidence>
<dbReference type="EC" id="2.7.11.12" evidence="2"/>
<dbReference type="CDD" id="cd00038">
    <property type="entry name" value="CAP_ED"/>
    <property type="match status" value="2"/>
</dbReference>
<feature type="region of interest" description="Disordered" evidence="13">
    <location>
        <begin position="76"/>
        <end position="113"/>
    </location>
</feature>
<dbReference type="GO" id="GO:0004692">
    <property type="term" value="F:cGMP-dependent protein kinase activity"/>
    <property type="evidence" value="ECO:0007669"/>
    <property type="project" value="UniProtKB-EC"/>
</dbReference>
<evidence type="ECO:0000256" key="2">
    <source>
        <dbReference type="ARBA" id="ARBA00012428"/>
    </source>
</evidence>
<dbReference type="PROSITE" id="PS00889">
    <property type="entry name" value="CNMP_BINDING_2"/>
    <property type="match status" value="2"/>
</dbReference>
<evidence type="ECO:0000313" key="17">
    <source>
        <dbReference type="Proteomes" id="UP000504634"/>
    </source>
</evidence>
<evidence type="ECO:0000256" key="11">
    <source>
        <dbReference type="ARBA" id="ARBA00047462"/>
    </source>
</evidence>
<dbReference type="FunFam" id="2.60.120.10:FF:000064">
    <property type="entry name" value="cGMP-dependent protein kinase, isozyme"/>
    <property type="match status" value="1"/>
</dbReference>
<dbReference type="PROSITE" id="PS00107">
    <property type="entry name" value="PROTEIN_KINASE_ATP"/>
    <property type="match status" value="1"/>
</dbReference>
<dbReference type="PRINTS" id="PR00104">
    <property type="entry name" value="CGMPKINASE"/>
</dbReference>
<evidence type="ECO:0000256" key="6">
    <source>
        <dbReference type="ARBA" id="ARBA00022741"/>
    </source>
</evidence>
<feature type="domain" description="Protein kinase" evidence="14">
    <location>
        <begin position="605"/>
        <end position="861"/>
    </location>
</feature>
<dbReference type="FunFam" id="2.60.120.10:FF:000072">
    <property type="entry name" value="cGMP-dependent protein kinase"/>
    <property type="match status" value="1"/>
</dbReference>
<comment type="catalytic activity">
    <reaction evidence="10">
        <text>L-threonyl-[protein] + ATP = O-phospho-L-threonyl-[protein] + ADP + H(+)</text>
        <dbReference type="Rhea" id="RHEA:46608"/>
        <dbReference type="Rhea" id="RHEA-COMP:11060"/>
        <dbReference type="Rhea" id="RHEA-COMP:11605"/>
        <dbReference type="ChEBI" id="CHEBI:15378"/>
        <dbReference type="ChEBI" id="CHEBI:30013"/>
        <dbReference type="ChEBI" id="CHEBI:30616"/>
        <dbReference type="ChEBI" id="CHEBI:61977"/>
        <dbReference type="ChEBI" id="CHEBI:456216"/>
        <dbReference type="EC" id="2.7.11.12"/>
    </reaction>
</comment>
<feature type="region of interest" description="Disordered" evidence="13">
    <location>
        <begin position="1"/>
        <end position="25"/>
    </location>
</feature>
<feature type="domain" description="AGC-kinase C-terminal" evidence="16">
    <location>
        <begin position="862"/>
        <end position="912"/>
    </location>
</feature>
<dbReference type="PROSITE" id="PS50042">
    <property type="entry name" value="CNMP_BINDING_3"/>
    <property type="match status" value="2"/>
</dbReference>
<dbReference type="InterPro" id="IPR011009">
    <property type="entry name" value="Kinase-like_dom_sf"/>
</dbReference>
<feature type="compositionally biased region" description="Low complexity" evidence="13">
    <location>
        <begin position="1"/>
        <end position="18"/>
    </location>
</feature>